<dbReference type="InterPro" id="IPR027351">
    <property type="entry name" value="(+)RNA_virus_helicase_core_dom"/>
</dbReference>
<dbReference type="GO" id="GO:0005524">
    <property type="term" value="F:ATP binding"/>
    <property type="evidence" value="ECO:0007669"/>
    <property type="project" value="InterPro"/>
</dbReference>
<organism evidence="2">
    <name type="scientific">Grapevine-associated virga-like virus 2</name>
    <dbReference type="NCBI Taxonomy" id="2814374"/>
    <lineage>
        <taxon>Viruses</taxon>
        <taxon>Riboviria</taxon>
        <taxon>Orthornavirae</taxon>
        <taxon>Kitrinoviricota</taxon>
        <taxon>Alsuviricetes</taxon>
        <taxon>Martellivirales</taxon>
        <taxon>Virgaviridae</taxon>
    </lineage>
</organism>
<dbReference type="Gene3D" id="3.40.50.300">
    <property type="entry name" value="P-loop containing nucleotide triphosphate hydrolases"/>
    <property type="match status" value="1"/>
</dbReference>
<sequence length="329" mass="36104">MPRVGSESTPSVDSRGVDHDVPVVGMLPGENAVAELEFMNEVFRRAVLSTCVSYGDLVTVVASDAVARSTWSALSKARPSEPAVLEHRDGKLYDVLAKEQATYGGVCWNSTLMSASKFLAESAEGEVCVSSDDLRVFVVDGIDACIRRYKSVSHSCDVVLKDAPAANGKTYAITHDITVSDFAVCETSAALSELKDVLVARDPAFADRCFTVDSVLVNDRVVDSVDVLYVDEALRLHAGKIYLLMRMLKPRIVVCYGDSRQIEAISFQEGYDYSYDRFPFTTVSVESTSRTMLPCFAMALSTDKYYNRRIRTYSKVEGLPSQSVLISLS</sequence>
<dbReference type="EMBL" id="MW648540">
    <property type="protein sequence ID" value="QXV72601.1"/>
    <property type="molecule type" value="Genomic_RNA"/>
</dbReference>
<accession>A0A8F7KGV8</accession>
<keyword evidence="2" id="KW-0808">Transferase</keyword>
<dbReference type="GO" id="GO:0003968">
    <property type="term" value="F:RNA-directed RNA polymerase activity"/>
    <property type="evidence" value="ECO:0007669"/>
    <property type="project" value="UniProtKB-KW"/>
</dbReference>
<keyword evidence="2" id="KW-0696">RNA-directed RNA polymerase</keyword>
<feature type="domain" description="(+)RNA virus helicase C-terminal" evidence="1">
    <location>
        <begin position="168"/>
        <end position="268"/>
    </location>
</feature>
<reference evidence="2" key="1">
    <citation type="submission" date="2021-02" db="EMBL/GenBank/DDBJ databases">
        <title>The hidden world within plants: metatranscriptomics unveil the complexity of wood microbiomes in grapevine.</title>
        <authorList>
            <person name="Nerva L."/>
            <person name="Garcia J.F."/>
            <person name="Favaretto F."/>
            <person name="Giudice G."/>
            <person name="Moffa L."/>
            <person name="Dario C."/>
            <person name="Riccardo V."/>
            <person name="Gambino G."/>
            <person name="Chitarra W."/>
        </authorList>
    </citation>
    <scope>NUCLEOTIDE SEQUENCE</scope>
</reference>
<keyword evidence="2" id="KW-0548">Nucleotidyltransferase</keyword>
<dbReference type="InterPro" id="IPR027417">
    <property type="entry name" value="P-loop_NTPase"/>
</dbReference>
<proteinExistence type="predicted"/>
<name>A0A8F7KGV8_9VIRU</name>
<dbReference type="Pfam" id="PF01443">
    <property type="entry name" value="Viral_helicase1"/>
    <property type="match status" value="1"/>
</dbReference>
<protein>
    <submittedName>
        <fullName evidence="2">RNA-dependent RNA polymerase</fullName>
    </submittedName>
</protein>
<evidence type="ECO:0000313" key="2">
    <source>
        <dbReference type="EMBL" id="QXV72601.1"/>
    </source>
</evidence>
<evidence type="ECO:0000259" key="1">
    <source>
        <dbReference type="Pfam" id="PF01443"/>
    </source>
</evidence>